<dbReference type="SUPFAM" id="SSF53738">
    <property type="entry name" value="Phosphoglucomutase, first 3 domains"/>
    <property type="match status" value="3"/>
</dbReference>
<evidence type="ECO:0000256" key="5">
    <source>
        <dbReference type="ARBA" id="ARBA00022842"/>
    </source>
</evidence>
<gene>
    <name evidence="11" type="ORF">JYK02_26745</name>
</gene>
<dbReference type="InterPro" id="IPR036900">
    <property type="entry name" value="A-D-PHexomutase_C_sf"/>
</dbReference>
<dbReference type="InterPro" id="IPR005841">
    <property type="entry name" value="Alpha-D-phosphohexomutase_SF"/>
</dbReference>
<dbReference type="InterPro" id="IPR016055">
    <property type="entry name" value="A-D-PHexomutase_a/b/a-I/II/III"/>
</dbReference>
<dbReference type="EMBL" id="JAFIMU010000007">
    <property type="protein sequence ID" value="MBN8231124.1"/>
    <property type="molecule type" value="Genomic_DNA"/>
</dbReference>
<evidence type="ECO:0000313" key="12">
    <source>
        <dbReference type="Proteomes" id="UP000664052"/>
    </source>
</evidence>
<dbReference type="Pfam" id="PF02880">
    <property type="entry name" value="PGM_PMM_III"/>
    <property type="match status" value="1"/>
</dbReference>
<accession>A0ABS3DII2</accession>
<feature type="domain" description="Alpha-D-phosphohexomutase C-terminal" evidence="7">
    <location>
        <begin position="382"/>
        <end position="443"/>
    </location>
</feature>
<evidence type="ECO:0000313" key="11">
    <source>
        <dbReference type="EMBL" id="MBN8231124.1"/>
    </source>
</evidence>
<feature type="domain" description="Alpha-D-phosphohexomutase alpha/beta/alpha" evidence="10">
    <location>
        <begin position="254"/>
        <end position="365"/>
    </location>
</feature>
<dbReference type="InterPro" id="IPR005846">
    <property type="entry name" value="A-D-PHexomutase_a/b/a-III"/>
</dbReference>
<feature type="domain" description="Alpha-D-phosphohexomutase alpha/beta/alpha" evidence="8">
    <location>
        <begin position="5"/>
        <end position="135"/>
    </location>
</feature>
<dbReference type="PANTHER" id="PTHR43771">
    <property type="entry name" value="PHOSPHOMANNOMUTASE"/>
    <property type="match status" value="1"/>
</dbReference>
<comment type="caution">
    <text evidence="11">The sequence shown here is derived from an EMBL/GenBank/DDBJ whole genome shotgun (WGS) entry which is preliminary data.</text>
</comment>
<dbReference type="Proteomes" id="UP000664052">
    <property type="component" value="Unassembled WGS sequence"/>
</dbReference>
<dbReference type="Pfam" id="PF02879">
    <property type="entry name" value="PGM_PMM_II"/>
    <property type="match status" value="1"/>
</dbReference>
<dbReference type="PANTHER" id="PTHR43771:SF2">
    <property type="entry name" value="PHOSPHOMANNOMUTASE_PHOSPHOGLUCOMUTASE"/>
    <property type="match status" value="1"/>
</dbReference>
<protein>
    <submittedName>
        <fullName evidence="11">Phosphomannomutase/phosphoglucomutase</fullName>
    </submittedName>
</protein>
<sequence>MNAHIFREYDIRGLVDKDLTIEVVELLGLGLGTMIRRKGGTSIVVGRDCRESSTRFRDALAKGLTATGLDVYDVGVVPTPLTYFAANTLPVDGLAMITGSHNPKEFNGFKIGAGKTTFHGPEIKELRRLIEAKDFATSSKPGKVTPYDIITPYNHFIRQTVKVGRKGMKIVIDAGNGTGGAIAVPLFESMGFDVVPLFCEMDADFPNHHPDPTVVENLQDLIKKVKEVKAEVGIAYDGDSDRIGVIDNEGNVLWGDQLMVLFSRYVLKESPGAAIIGEVKCSYTMYDDIAKHGGRPIMWKAGHSLIKSKMKEEHAELAGEMSGHIFFKHRYFGFDDAVYASARLLEILTHEKQSMSQLLSDVPKTFASPELRFDTTEEKKFAMVKRATEILRDAGHKVVDVDGVRVTFPDGWGLIRASNTQPILVLRYEASTEARVKEIQALIEKTVAQAQKEVGA</sequence>
<evidence type="ECO:0000256" key="4">
    <source>
        <dbReference type="ARBA" id="ARBA00022723"/>
    </source>
</evidence>
<keyword evidence="12" id="KW-1185">Reference proteome</keyword>
<dbReference type="Pfam" id="PF00408">
    <property type="entry name" value="PGM_PMM_IV"/>
    <property type="match status" value="1"/>
</dbReference>
<evidence type="ECO:0000256" key="1">
    <source>
        <dbReference type="ARBA" id="ARBA00001946"/>
    </source>
</evidence>
<comment type="cofactor">
    <cofactor evidence="1">
        <name>Mg(2+)</name>
        <dbReference type="ChEBI" id="CHEBI:18420"/>
    </cofactor>
</comment>
<dbReference type="Gene3D" id="3.30.310.50">
    <property type="entry name" value="Alpha-D-phosphohexomutase, C-terminal domain"/>
    <property type="match status" value="1"/>
</dbReference>
<keyword evidence="3" id="KW-0597">Phosphoprotein</keyword>
<evidence type="ECO:0000259" key="8">
    <source>
        <dbReference type="Pfam" id="PF02878"/>
    </source>
</evidence>
<dbReference type="SUPFAM" id="SSF55957">
    <property type="entry name" value="Phosphoglucomutase, C-terminal domain"/>
    <property type="match status" value="1"/>
</dbReference>
<keyword evidence="4" id="KW-0479">Metal-binding</keyword>
<evidence type="ECO:0000259" key="9">
    <source>
        <dbReference type="Pfam" id="PF02879"/>
    </source>
</evidence>
<dbReference type="RefSeq" id="WP_207055058.1">
    <property type="nucleotide sequence ID" value="NZ_JAFIMU010000007.1"/>
</dbReference>
<organism evidence="11 12">
    <name type="scientific">Corallococcus macrosporus</name>
    <dbReference type="NCBI Taxonomy" id="35"/>
    <lineage>
        <taxon>Bacteria</taxon>
        <taxon>Pseudomonadati</taxon>
        <taxon>Myxococcota</taxon>
        <taxon>Myxococcia</taxon>
        <taxon>Myxococcales</taxon>
        <taxon>Cystobacterineae</taxon>
        <taxon>Myxococcaceae</taxon>
        <taxon>Corallococcus</taxon>
    </lineage>
</organism>
<proteinExistence type="inferred from homology"/>
<dbReference type="InterPro" id="IPR005844">
    <property type="entry name" value="A-D-PHexomutase_a/b/a-I"/>
</dbReference>
<dbReference type="PRINTS" id="PR00509">
    <property type="entry name" value="PGMPMM"/>
</dbReference>
<name>A0ABS3DII2_9BACT</name>
<dbReference type="Pfam" id="PF02878">
    <property type="entry name" value="PGM_PMM_I"/>
    <property type="match status" value="1"/>
</dbReference>
<feature type="domain" description="Alpha-D-phosphohexomutase alpha/beta/alpha" evidence="9">
    <location>
        <begin position="152"/>
        <end position="250"/>
    </location>
</feature>
<keyword evidence="5" id="KW-0460">Magnesium</keyword>
<evidence type="ECO:0000256" key="3">
    <source>
        <dbReference type="ARBA" id="ARBA00022553"/>
    </source>
</evidence>
<evidence type="ECO:0000259" key="7">
    <source>
        <dbReference type="Pfam" id="PF00408"/>
    </source>
</evidence>
<keyword evidence="6" id="KW-0413">Isomerase</keyword>
<comment type="similarity">
    <text evidence="2">Belongs to the phosphohexose mutase family.</text>
</comment>
<dbReference type="Gene3D" id="3.40.120.10">
    <property type="entry name" value="Alpha-D-Glucose-1,6-Bisphosphate, subunit A, domain 3"/>
    <property type="match status" value="3"/>
</dbReference>
<evidence type="ECO:0000256" key="2">
    <source>
        <dbReference type="ARBA" id="ARBA00010231"/>
    </source>
</evidence>
<evidence type="ECO:0000259" key="10">
    <source>
        <dbReference type="Pfam" id="PF02880"/>
    </source>
</evidence>
<dbReference type="InterPro" id="IPR005845">
    <property type="entry name" value="A-D-PHexomutase_a/b/a-II"/>
</dbReference>
<dbReference type="CDD" id="cd03089">
    <property type="entry name" value="PMM_PGM"/>
    <property type="match status" value="1"/>
</dbReference>
<dbReference type="InterPro" id="IPR005843">
    <property type="entry name" value="A-D-PHexomutase_C"/>
</dbReference>
<reference evidence="11 12" key="1">
    <citation type="submission" date="2021-02" db="EMBL/GenBank/DDBJ databases">
        <title>De Novo genome assembly of isolated myxobacteria.</title>
        <authorList>
            <person name="Stevens D.C."/>
        </authorList>
    </citation>
    <scope>NUCLEOTIDE SEQUENCE [LARGE SCALE GENOMIC DNA]</scope>
    <source>
        <strain evidence="11 12">ATCC 29039</strain>
    </source>
</reference>
<evidence type="ECO:0000256" key="6">
    <source>
        <dbReference type="ARBA" id="ARBA00023235"/>
    </source>
</evidence>